<dbReference type="OrthoDB" id="5643171at2"/>
<reference evidence="1 2" key="1">
    <citation type="submission" date="2015-11" db="EMBL/GenBank/DDBJ databases">
        <title>Genomic analysis of 38 Legionella species identifies large and diverse effector repertoires.</title>
        <authorList>
            <person name="Burstein D."/>
            <person name="Amaro F."/>
            <person name="Zusman T."/>
            <person name="Lifshitz Z."/>
            <person name="Cohen O."/>
            <person name="Gilbert J.A."/>
            <person name="Pupko T."/>
            <person name="Shuman H.A."/>
            <person name="Segal G."/>
        </authorList>
    </citation>
    <scope>NUCLEOTIDE SEQUENCE [LARGE SCALE GENOMIC DNA]</scope>
    <source>
        <strain evidence="1 2">WIGA</strain>
    </source>
</reference>
<evidence type="ECO:0000313" key="2">
    <source>
        <dbReference type="Proteomes" id="UP000054695"/>
    </source>
</evidence>
<dbReference type="Pfam" id="PF03646">
    <property type="entry name" value="FlaG"/>
    <property type="match status" value="1"/>
</dbReference>
<dbReference type="Proteomes" id="UP000054695">
    <property type="component" value="Unassembled WGS sequence"/>
</dbReference>
<dbReference type="InterPro" id="IPR005186">
    <property type="entry name" value="FlaG"/>
</dbReference>
<gene>
    <name evidence="1" type="ORF">Lboz_1609</name>
</gene>
<sequence length="94" mass="10352">MTMESIPPANNKLLQTDSVKLKDKNIKPVTKCATSDLNLDTDSKQAIDHATGLLQTIVTDKISDKIIRKIPSDEYLHLLNLLDGIISGSIDKHV</sequence>
<name>A0A0W0RSX9_LEGBO</name>
<accession>A0A0W0RSX9</accession>
<protein>
    <recommendedName>
        <fullName evidence="3">FlaG protein</fullName>
    </recommendedName>
</protein>
<organism evidence="1 2">
    <name type="scientific">Legionella bozemanae</name>
    <name type="common">Fluoribacter bozemanae</name>
    <dbReference type="NCBI Taxonomy" id="447"/>
    <lineage>
        <taxon>Bacteria</taxon>
        <taxon>Pseudomonadati</taxon>
        <taxon>Pseudomonadota</taxon>
        <taxon>Gammaproteobacteria</taxon>
        <taxon>Legionellales</taxon>
        <taxon>Legionellaceae</taxon>
        <taxon>Legionella</taxon>
    </lineage>
</organism>
<proteinExistence type="predicted"/>
<dbReference type="STRING" id="447.Lboz_1609"/>
<dbReference type="EMBL" id="LNXU01000017">
    <property type="protein sequence ID" value="KTC74169.1"/>
    <property type="molecule type" value="Genomic_DNA"/>
</dbReference>
<dbReference type="InterPro" id="IPR035924">
    <property type="entry name" value="FlaG-like_sf"/>
</dbReference>
<evidence type="ECO:0000313" key="1">
    <source>
        <dbReference type="EMBL" id="KTC74169.1"/>
    </source>
</evidence>
<evidence type="ECO:0008006" key="3">
    <source>
        <dbReference type="Google" id="ProtNLM"/>
    </source>
</evidence>
<dbReference type="RefSeq" id="WP_058459256.1">
    <property type="nucleotide sequence ID" value="NZ_CAAAIY010000001.1"/>
</dbReference>
<dbReference type="PATRIC" id="fig|447.4.peg.1716"/>
<keyword evidence="2" id="KW-1185">Reference proteome</keyword>
<comment type="caution">
    <text evidence="1">The sequence shown here is derived from an EMBL/GenBank/DDBJ whole genome shotgun (WGS) entry which is preliminary data.</text>
</comment>
<dbReference type="AlphaFoldDB" id="A0A0W0RSX9"/>
<dbReference type="SUPFAM" id="SSF160214">
    <property type="entry name" value="FlaG-like"/>
    <property type="match status" value="1"/>
</dbReference>